<protein>
    <recommendedName>
        <fullName evidence="2">Tc1-like transposase DDE domain-containing protein</fullName>
    </recommendedName>
</protein>
<sequence>MCLGVMASVGRKWFPSSSTNEKIRTEVLRWKILPWLKAYYPDITYVLIQDGAPSHTALKTHNFCKKHLADFWDNTFWPLSSPDHNPLDFSVWSVLSSKAEKT</sequence>
<name>A0A0K2TUH7_LEPSM</name>
<accession>A0A0K2TUH7</accession>
<dbReference type="EMBL" id="HACA01012308">
    <property type="protein sequence ID" value="CDW29669.1"/>
    <property type="molecule type" value="Transcribed_RNA"/>
</dbReference>
<reference evidence="1" key="1">
    <citation type="submission" date="2014-05" db="EMBL/GenBank/DDBJ databases">
        <authorList>
            <person name="Chronopoulou M."/>
        </authorList>
    </citation>
    <scope>NUCLEOTIDE SEQUENCE</scope>
    <source>
        <tissue evidence="1">Whole organism</tissue>
    </source>
</reference>
<organism evidence="1">
    <name type="scientific">Lepeophtheirus salmonis</name>
    <name type="common">Salmon louse</name>
    <name type="synonym">Caligus salmonis</name>
    <dbReference type="NCBI Taxonomy" id="72036"/>
    <lineage>
        <taxon>Eukaryota</taxon>
        <taxon>Metazoa</taxon>
        <taxon>Ecdysozoa</taxon>
        <taxon>Arthropoda</taxon>
        <taxon>Crustacea</taxon>
        <taxon>Multicrustacea</taxon>
        <taxon>Hexanauplia</taxon>
        <taxon>Copepoda</taxon>
        <taxon>Siphonostomatoida</taxon>
        <taxon>Caligidae</taxon>
        <taxon>Lepeophtheirus</taxon>
    </lineage>
</organism>
<evidence type="ECO:0008006" key="2">
    <source>
        <dbReference type="Google" id="ProtNLM"/>
    </source>
</evidence>
<evidence type="ECO:0000313" key="1">
    <source>
        <dbReference type="EMBL" id="CDW29669.1"/>
    </source>
</evidence>
<dbReference type="InterPro" id="IPR036397">
    <property type="entry name" value="RNaseH_sf"/>
</dbReference>
<dbReference type="AlphaFoldDB" id="A0A0K2TUH7"/>
<proteinExistence type="predicted"/>
<dbReference type="GO" id="GO:0003676">
    <property type="term" value="F:nucleic acid binding"/>
    <property type="evidence" value="ECO:0007669"/>
    <property type="project" value="InterPro"/>
</dbReference>
<dbReference type="Gene3D" id="3.30.420.10">
    <property type="entry name" value="Ribonuclease H-like superfamily/Ribonuclease H"/>
    <property type="match status" value="1"/>
</dbReference>